<evidence type="ECO:0000256" key="2">
    <source>
        <dbReference type="ARBA" id="ARBA00022679"/>
    </source>
</evidence>
<sequence>MTVVDFTQHQLQLPRLPLPRLETTFDEYLRMLEPLLTAEQFAAIKQHVADFLKPSGFGERLQRRLRDAVVHSQQSQGSWLYQLATNYEFLQCRHALLVKTNTFTLFADDPTLERVDLVTDSEHRSRQGVYSAAQIKRAARLINGFLDVKDAMAAGRYPESQPGTGRLCLHQYRYLFGVTRTPMLKCDVLRGSGSGGDGGEHAYTDPVRHITVLVDNQPYSVPVYAEDGGRVTDADLERQLWAVVEDVESRTKHEEPVCIWTGMPRDHWAARERLIDVSERNITSLHAIEDSLFVVALDRFSGRRASQQEGKGIAGLDESHRNGFSCSENRWFDKSFSLIVESDGRAGIQCEHAACDGLVPSKVAAEALKHPVQFLGTASALSSDTRLPPPEALHFELDERLHAMLLQARQETATISANSDSCCLQFTDYGSDFIKHTGSPDAYIEMAFQLAFYRIHGEFASACESIGMRGFLKGRTEIGRVFSMECRAWCMAMQDPATTIRERYRLLQEACRVHKDMIARALRGEGASWHLHALYLMQRKDEAHPVFTSAMAKEGSRWRIYAGSLNSADTFYCGGFAASAPDGYGIGYHFRRNAIHIGIECDRQGGTTSSAGYRGMLLDVLREMASMCRALDSTASKEDASQ</sequence>
<protein>
    <submittedName>
        <fullName evidence="7">Acyltransferase ChoActase/COT/CPT</fullName>
    </submittedName>
</protein>
<proteinExistence type="inferred from homology"/>
<dbReference type="AlphaFoldDB" id="A0A4P9YUI5"/>
<evidence type="ECO:0000256" key="5">
    <source>
        <dbReference type="RuleBase" id="RU003801"/>
    </source>
</evidence>
<dbReference type="PANTHER" id="PTHR22589:SF107">
    <property type="entry name" value="CHOLINE_CARNITINE ACYLTRANSFERASE DOMAIN-CONTAINING PROTEIN"/>
    <property type="match status" value="1"/>
</dbReference>
<dbReference type="InterPro" id="IPR023213">
    <property type="entry name" value="CAT-like_dom_sf"/>
</dbReference>
<keyword evidence="2 5" id="KW-0808">Transferase</keyword>
<dbReference type="Proteomes" id="UP000278143">
    <property type="component" value="Unassembled WGS sequence"/>
</dbReference>
<evidence type="ECO:0000256" key="1">
    <source>
        <dbReference type="ARBA" id="ARBA00005232"/>
    </source>
</evidence>
<dbReference type="GO" id="GO:0016746">
    <property type="term" value="F:acyltransferase activity"/>
    <property type="evidence" value="ECO:0007669"/>
    <property type="project" value="UniProtKB-KW"/>
</dbReference>
<name>A0A4P9YUI5_9FUNG</name>
<accession>A0A4P9YUI5</accession>
<evidence type="ECO:0000256" key="4">
    <source>
        <dbReference type="PIRSR" id="PIRSR600542-1"/>
    </source>
</evidence>
<dbReference type="PROSITE" id="PS00440">
    <property type="entry name" value="ACYLTRANSF_C_2"/>
    <property type="match status" value="1"/>
</dbReference>
<dbReference type="SUPFAM" id="SSF52777">
    <property type="entry name" value="CoA-dependent acyltransferases"/>
    <property type="match status" value="2"/>
</dbReference>
<feature type="domain" description="Choline/carnitine acyltransferase" evidence="6">
    <location>
        <begin position="16"/>
        <end position="615"/>
    </location>
</feature>
<keyword evidence="3 5" id="KW-0012">Acyltransferase</keyword>
<dbReference type="OrthoDB" id="240216at2759"/>
<dbReference type="PANTHER" id="PTHR22589">
    <property type="entry name" value="CARNITINE O-ACYLTRANSFERASE"/>
    <property type="match status" value="1"/>
</dbReference>
<comment type="similarity">
    <text evidence="1 5">Belongs to the carnitine/choline acetyltransferase family.</text>
</comment>
<dbReference type="InterPro" id="IPR042231">
    <property type="entry name" value="Cho/carn_acyl_trans_2"/>
</dbReference>
<organism evidence="7 8">
    <name type="scientific">Syncephalis pseudoplumigaleata</name>
    <dbReference type="NCBI Taxonomy" id="1712513"/>
    <lineage>
        <taxon>Eukaryota</taxon>
        <taxon>Fungi</taxon>
        <taxon>Fungi incertae sedis</taxon>
        <taxon>Zoopagomycota</taxon>
        <taxon>Zoopagomycotina</taxon>
        <taxon>Zoopagomycetes</taxon>
        <taxon>Zoopagales</taxon>
        <taxon>Piptocephalidaceae</taxon>
        <taxon>Syncephalis</taxon>
    </lineage>
</organism>
<dbReference type="EMBL" id="KZ990763">
    <property type="protein sequence ID" value="RKP23693.1"/>
    <property type="molecule type" value="Genomic_DNA"/>
</dbReference>
<reference evidence="8" key="1">
    <citation type="journal article" date="2018" name="Nat. Microbiol.">
        <title>Leveraging single-cell genomics to expand the fungal tree of life.</title>
        <authorList>
            <person name="Ahrendt S.R."/>
            <person name="Quandt C.A."/>
            <person name="Ciobanu D."/>
            <person name="Clum A."/>
            <person name="Salamov A."/>
            <person name="Andreopoulos B."/>
            <person name="Cheng J.F."/>
            <person name="Woyke T."/>
            <person name="Pelin A."/>
            <person name="Henrissat B."/>
            <person name="Reynolds N.K."/>
            <person name="Benny G.L."/>
            <person name="Smith M.E."/>
            <person name="James T.Y."/>
            <person name="Grigoriev I.V."/>
        </authorList>
    </citation>
    <scope>NUCLEOTIDE SEQUENCE [LARGE SCALE GENOMIC DNA]</scope>
    <source>
        <strain evidence="8">Benny S71-1</strain>
    </source>
</reference>
<evidence type="ECO:0000313" key="7">
    <source>
        <dbReference type="EMBL" id="RKP23693.1"/>
    </source>
</evidence>
<dbReference type="InterPro" id="IPR000542">
    <property type="entry name" value="Carn_acyl_trans"/>
</dbReference>
<keyword evidence="8" id="KW-1185">Reference proteome</keyword>
<dbReference type="Gene3D" id="3.30.559.70">
    <property type="entry name" value="Choline/Carnitine o-acyltransferase, domain 2"/>
    <property type="match status" value="1"/>
</dbReference>
<dbReference type="Gene3D" id="3.30.559.10">
    <property type="entry name" value="Chloramphenicol acetyltransferase-like domain"/>
    <property type="match status" value="1"/>
</dbReference>
<evidence type="ECO:0000256" key="3">
    <source>
        <dbReference type="ARBA" id="ARBA00023315"/>
    </source>
</evidence>
<gene>
    <name evidence="7" type="ORF">SYNPS1DRAFT_18208</name>
</gene>
<dbReference type="InterPro" id="IPR039551">
    <property type="entry name" value="Cho/carn_acyl_trans"/>
</dbReference>
<evidence type="ECO:0000313" key="8">
    <source>
        <dbReference type="Proteomes" id="UP000278143"/>
    </source>
</evidence>
<feature type="active site" description="Proton acceptor" evidence="4">
    <location>
        <position position="352"/>
    </location>
</feature>
<dbReference type="Pfam" id="PF00755">
    <property type="entry name" value="Carn_acyltransf"/>
    <property type="match status" value="1"/>
</dbReference>
<evidence type="ECO:0000259" key="6">
    <source>
        <dbReference type="Pfam" id="PF00755"/>
    </source>
</evidence>